<gene>
    <name evidence="4" type="ORF">GCM10023321_10980</name>
</gene>
<accession>A0ABP9PRE5</accession>
<dbReference type="Proteomes" id="UP001428817">
    <property type="component" value="Unassembled WGS sequence"/>
</dbReference>
<sequence length="517" mass="55249">MSAEPSRANDSEVPIHRHYGPPPPDPALAEWVARRTESPAPFRPRAMVYTGQGSPEMTGERVRLLQEVGAESVLLACDLPAQLGYDPDHRLSRAQVGRAGVSCGTLDDLRAICAPLDLERLDSLGMLANSVGHVGLPMVHEVLRERGAEHVRLVMQNDPLKEFTARGTELFTPEQAVRIACDAVAYAIDQDIPGYAMTVCSNHYDVAGAGPVRALAIALANGVAYLSELVARGYPAADAARRIMLFVNERSDLFVGAAVFRVARSLWGRLLADRFGVAPADVPPVALMGYAHGLETSNEPLVNVPRCTLSVLAAVMGGADYLCAASYDEALRVPSPDAAALAVRTLRVVGEEHGAAASLDPLAGGYKFTEVEAAVRGEVEGELERIEERGGALACLHNGYLASVLDRGRGTRQRQLETGERTFIGENAVTAAHHRELFAGSTQPTSGLDRVEPELVERVRKHRERHAGPVLDAALAGVRRAAAGSDNLVPPTVDALREGATMQQLLDATRAGFDEAP</sequence>
<dbReference type="Pfam" id="PF01642">
    <property type="entry name" value="MM_CoA_mutase"/>
    <property type="match status" value="1"/>
</dbReference>
<evidence type="ECO:0000313" key="4">
    <source>
        <dbReference type="EMBL" id="GAA5148547.1"/>
    </source>
</evidence>
<evidence type="ECO:0000256" key="1">
    <source>
        <dbReference type="ARBA" id="ARBA00011870"/>
    </source>
</evidence>
<organism evidence="4 5">
    <name type="scientific">Pseudonocardia eucalypti</name>
    <dbReference type="NCBI Taxonomy" id="648755"/>
    <lineage>
        <taxon>Bacteria</taxon>
        <taxon>Bacillati</taxon>
        <taxon>Actinomycetota</taxon>
        <taxon>Actinomycetes</taxon>
        <taxon>Pseudonocardiales</taxon>
        <taxon>Pseudonocardiaceae</taxon>
        <taxon>Pseudonocardia</taxon>
    </lineage>
</organism>
<feature type="region of interest" description="Disordered" evidence="2">
    <location>
        <begin position="1"/>
        <end position="28"/>
    </location>
</feature>
<proteinExistence type="predicted"/>
<evidence type="ECO:0000259" key="3">
    <source>
        <dbReference type="Pfam" id="PF01642"/>
    </source>
</evidence>
<dbReference type="RefSeq" id="WP_185062680.1">
    <property type="nucleotide sequence ID" value="NZ_BAABJP010000004.1"/>
</dbReference>
<name>A0ABP9PRE5_9PSEU</name>
<keyword evidence="5" id="KW-1185">Reference proteome</keyword>
<comment type="subunit">
    <text evidence="1">Heterodimer of an alpha and a beta chain.</text>
</comment>
<dbReference type="PANTHER" id="PTHR48101">
    <property type="entry name" value="METHYLMALONYL-COA MUTASE, MITOCHONDRIAL-RELATED"/>
    <property type="match status" value="1"/>
</dbReference>
<dbReference type="EMBL" id="BAABJP010000004">
    <property type="protein sequence ID" value="GAA5148547.1"/>
    <property type="molecule type" value="Genomic_DNA"/>
</dbReference>
<reference evidence="5" key="1">
    <citation type="journal article" date="2019" name="Int. J. Syst. Evol. Microbiol.">
        <title>The Global Catalogue of Microorganisms (GCM) 10K type strain sequencing project: providing services to taxonomists for standard genome sequencing and annotation.</title>
        <authorList>
            <consortium name="The Broad Institute Genomics Platform"/>
            <consortium name="The Broad Institute Genome Sequencing Center for Infectious Disease"/>
            <person name="Wu L."/>
            <person name="Ma J."/>
        </authorList>
    </citation>
    <scope>NUCLEOTIDE SEQUENCE [LARGE SCALE GENOMIC DNA]</scope>
    <source>
        <strain evidence="5">JCM 18303</strain>
    </source>
</reference>
<evidence type="ECO:0000313" key="5">
    <source>
        <dbReference type="Proteomes" id="UP001428817"/>
    </source>
</evidence>
<dbReference type="SUPFAM" id="SSF51703">
    <property type="entry name" value="Cobalamin (vitamin B12)-dependent enzymes"/>
    <property type="match status" value="1"/>
</dbReference>
<feature type="domain" description="Methylmalonyl-CoA mutase alpha/beta chain catalytic" evidence="3">
    <location>
        <begin position="49"/>
        <end position="514"/>
    </location>
</feature>
<dbReference type="InterPro" id="IPR016176">
    <property type="entry name" value="Cbl-dep_enz_cat"/>
</dbReference>
<protein>
    <submittedName>
        <fullName evidence="4">Methylmalonyl-CoA mutase family protein</fullName>
    </submittedName>
</protein>
<dbReference type="PANTHER" id="PTHR48101:SF3">
    <property type="entry name" value="COENZYME B12-DEPENDENT MUTASE"/>
    <property type="match status" value="1"/>
</dbReference>
<dbReference type="Gene3D" id="3.20.20.240">
    <property type="entry name" value="Methylmalonyl-CoA mutase"/>
    <property type="match status" value="1"/>
</dbReference>
<comment type="caution">
    <text evidence="4">The sequence shown here is derived from an EMBL/GenBank/DDBJ whole genome shotgun (WGS) entry which is preliminary data.</text>
</comment>
<evidence type="ECO:0000256" key="2">
    <source>
        <dbReference type="SAM" id="MobiDB-lite"/>
    </source>
</evidence>
<dbReference type="InterPro" id="IPR006099">
    <property type="entry name" value="MeMalonylCoA_mutase_a/b_cat"/>
</dbReference>